<dbReference type="Proteomes" id="UP000280395">
    <property type="component" value="Unassembled WGS sequence"/>
</dbReference>
<accession>A0A3M5VZD7</accession>
<name>A0A3M5VZD7_PSESX</name>
<protein>
    <submittedName>
        <fullName evidence="1">Uncharacterized protein</fullName>
    </submittedName>
</protein>
<evidence type="ECO:0000313" key="1">
    <source>
        <dbReference type="EMBL" id="RMU63719.1"/>
    </source>
</evidence>
<proteinExistence type="predicted"/>
<dbReference type="AlphaFoldDB" id="A0A3M5VZD7"/>
<comment type="caution">
    <text evidence="1">The sequence shown here is derived from an EMBL/GenBank/DDBJ whole genome shotgun (WGS) entry which is preliminary data.</text>
</comment>
<gene>
    <name evidence="1" type="ORF">ALP29_200000</name>
</gene>
<reference evidence="1 2" key="1">
    <citation type="submission" date="2018-08" db="EMBL/GenBank/DDBJ databases">
        <title>Recombination of ecologically and evolutionarily significant loci maintains genetic cohesion in the Pseudomonas syringae species complex.</title>
        <authorList>
            <person name="Dillon M."/>
            <person name="Thakur S."/>
            <person name="Almeida R.N.D."/>
            <person name="Weir B.S."/>
            <person name="Guttman D.S."/>
        </authorList>
    </citation>
    <scope>NUCLEOTIDE SEQUENCE [LARGE SCALE GENOMIC DNA]</scope>
    <source>
        <strain evidence="1 2">ICMP 14479</strain>
    </source>
</reference>
<dbReference type="EMBL" id="RBUA01000258">
    <property type="protein sequence ID" value="RMU63719.1"/>
    <property type="molecule type" value="Genomic_DNA"/>
</dbReference>
<sequence>MWQAVFAVEVFGLVAKRVGLDQQIASGVVAGLPRAAIGVGCLGHQRGRQMMFVSDLAPERVGFFNQPREVVVFEGQRVVIGQYQPRYIAVFVDIDGVVFATVITTRNDATVFVVMNFQFTAQHIDGPRGALFKVIPVMVMLAIAGPVFDHAGLAVDGFPAVVTVKAQCIAVAGYHAVGVREAANGIAIAVVDVTELAVVVVVVTREGFNSFLVDDALHRRQPSQRVLVLQVHMHITGGADVGQGAFLGTAEMQVMTECIFDALQRNRLAVVRHFAEVEEDIVLSLQHVVAALRADQVHLLVRVVDTVTGLDIDEGHTAPLIVDEVNKAAISAQALLPGQHPAFAQDAVDIQVAGVKARPFNGHQSRQCKVGFTLFKQ</sequence>
<evidence type="ECO:0000313" key="2">
    <source>
        <dbReference type="Proteomes" id="UP000280395"/>
    </source>
</evidence>
<organism evidence="1 2">
    <name type="scientific">Pseudomonas syringae pv. avii</name>
    <dbReference type="NCBI Taxonomy" id="663959"/>
    <lineage>
        <taxon>Bacteria</taxon>
        <taxon>Pseudomonadati</taxon>
        <taxon>Pseudomonadota</taxon>
        <taxon>Gammaproteobacteria</taxon>
        <taxon>Pseudomonadales</taxon>
        <taxon>Pseudomonadaceae</taxon>
        <taxon>Pseudomonas</taxon>
        <taxon>Pseudomonas syringae</taxon>
    </lineage>
</organism>